<name>A0A177TE12_9BASI</name>
<dbReference type="AlphaFoldDB" id="A0A177TE12"/>
<sequence>MLSSSALASRHLSSFLASPRLRTTAFLASPSSLSSTTSATSRARSYSSSIMTSKSTTAAASGSDSRSAKVVKTTPLEEAQAKWIKLKSIDWIDPEGRERKWEAADRTTRKGPVDAVAICAIIHRPSWSGPHVLLISQFRPPCGSSVIEMPAGLVDAEDSKPGEDENAGIVRAAVRELREETGYGEHQSGTKMVIAETSTVMMNDPGLTGANMKLCLFHIQVADDAPDPVAEPEEGEHIERHLVPLKGLYGSLKEFQSQGYHVDARLAHFAIGLEVASGGLGLP</sequence>
<protein>
    <submittedName>
        <fullName evidence="2">Uncharacterized protein</fullName>
    </submittedName>
</protein>
<comment type="caution">
    <text evidence="2">The sequence shown here is derived from an EMBL/GenBank/DDBJ whole genome shotgun (WGS) entry which is preliminary data.</text>
</comment>
<dbReference type="InterPro" id="IPR000086">
    <property type="entry name" value="NUDIX_hydrolase_dom"/>
</dbReference>
<keyword evidence="1" id="KW-0378">Hydrolase</keyword>
<dbReference type="PANTHER" id="PTHR11839:SF1">
    <property type="entry name" value="ADP-SUGAR PYROPHOSPHATASE"/>
    <property type="match status" value="1"/>
</dbReference>
<organism evidence="2 3">
    <name type="scientific">Tilletia indica</name>
    <dbReference type="NCBI Taxonomy" id="43049"/>
    <lineage>
        <taxon>Eukaryota</taxon>
        <taxon>Fungi</taxon>
        <taxon>Dikarya</taxon>
        <taxon>Basidiomycota</taxon>
        <taxon>Ustilaginomycotina</taxon>
        <taxon>Exobasidiomycetes</taxon>
        <taxon>Tilletiales</taxon>
        <taxon>Tilletiaceae</taxon>
        <taxon>Tilletia</taxon>
    </lineage>
</organism>
<reference evidence="2" key="1">
    <citation type="submission" date="2016-04" db="EMBL/GenBank/DDBJ databases">
        <authorList>
            <person name="Nguyen H.D."/>
            <person name="Samba Siva P."/>
            <person name="Cullis J."/>
            <person name="Levesque C.A."/>
            <person name="Hambleton S."/>
        </authorList>
    </citation>
    <scope>NUCLEOTIDE SEQUENCE</scope>
    <source>
        <strain evidence="2">DAOMC 236416</strain>
    </source>
</reference>
<dbReference type="Pfam" id="PF00293">
    <property type="entry name" value="NUDIX"/>
    <property type="match status" value="1"/>
</dbReference>
<evidence type="ECO:0000256" key="1">
    <source>
        <dbReference type="ARBA" id="ARBA00022801"/>
    </source>
</evidence>
<dbReference type="GO" id="GO:0019693">
    <property type="term" value="P:ribose phosphate metabolic process"/>
    <property type="evidence" value="ECO:0007669"/>
    <property type="project" value="TreeGrafter"/>
</dbReference>
<dbReference type="CDD" id="cd18888">
    <property type="entry name" value="NUDIX_ADPRase_Nudt5"/>
    <property type="match status" value="1"/>
</dbReference>
<dbReference type="PROSITE" id="PS51462">
    <property type="entry name" value="NUDIX"/>
    <property type="match status" value="1"/>
</dbReference>
<dbReference type="EMBL" id="LWDF02000038">
    <property type="protein sequence ID" value="KAE8259385.1"/>
    <property type="molecule type" value="Genomic_DNA"/>
</dbReference>
<proteinExistence type="predicted"/>
<dbReference type="GO" id="GO:0006753">
    <property type="term" value="P:nucleoside phosphate metabolic process"/>
    <property type="evidence" value="ECO:0007669"/>
    <property type="project" value="TreeGrafter"/>
</dbReference>
<evidence type="ECO:0000313" key="2">
    <source>
        <dbReference type="EMBL" id="KAE8259385.1"/>
    </source>
</evidence>
<accession>A0A177TE12</accession>
<evidence type="ECO:0000313" key="3">
    <source>
        <dbReference type="Proteomes" id="UP000077521"/>
    </source>
</evidence>
<reference evidence="2" key="2">
    <citation type="journal article" date="2019" name="IMA Fungus">
        <title>Genome sequencing and comparison of five Tilletia species to identify candidate genes for the detection of regulated species infecting wheat.</title>
        <authorList>
            <person name="Nguyen H.D.T."/>
            <person name="Sultana T."/>
            <person name="Kesanakurti P."/>
            <person name="Hambleton S."/>
        </authorList>
    </citation>
    <scope>NUCLEOTIDE SEQUENCE</scope>
    <source>
        <strain evidence="2">DAOMC 236416</strain>
    </source>
</reference>
<dbReference type="InterPro" id="IPR015797">
    <property type="entry name" value="NUDIX_hydrolase-like_dom_sf"/>
</dbReference>
<dbReference type="Proteomes" id="UP000077521">
    <property type="component" value="Unassembled WGS sequence"/>
</dbReference>
<keyword evidence="3" id="KW-1185">Reference proteome</keyword>
<dbReference type="SUPFAM" id="SSF55811">
    <property type="entry name" value="Nudix"/>
    <property type="match status" value="1"/>
</dbReference>
<dbReference type="GO" id="GO:0047631">
    <property type="term" value="F:ADP-ribose diphosphatase activity"/>
    <property type="evidence" value="ECO:0007669"/>
    <property type="project" value="TreeGrafter"/>
</dbReference>
<gene>
    <name evidence="2" type="ORF">A4X13_0g1044</name>
</gene>
<dbReference type="GO" id="GO:0005634">
    <property type="term" value="C:nucleus"/>
    <property type="evidence" value="ECO:0007669"/>
    <property type="project" value="TreeGrafter"/>
</dbReference>
<dbReference type="PANTHER" id="PTHR11839">
    <property type="entry name" value="UDP/ADP-SUGAR PYROPHOSPHATASE"/>
    <property type="match status" value="1"/>
</dbReference>
<dbReference type="Gene3D" id="3.90.79.10">
    <property type="entry name" value="Nucleoside Triphosphate Pyrophosphohydrolase"/>
    <property type="match status" value="1"/>
</dbReference>